<sequence length="126" mass="14322">MNIKNLDHLVLTVANLESTCRFYSLALGMEIIDFGKNRKALKFGNQKINLHQYGSEFEPKAFKPMPGTADLCFITDFPLPEVMHELKEKCIEVEEGPVERTGANGKIISIYLRDPDMNLIEVSNYL</sequence>
<dbReference type="InterPro" id="IPR050383">
    <property type="entry name" value="GlyoxalaseI/FosfomycinResist"/>
</dbReference>
<keyword evidence="2" id="KW-0560">Oxidoreductase</keyword>
<organism evidence="2 4">
    <name type="scientific">Pedobacter alluvionis</name>
    <dbReference type="NCBI Taxonomy" id="475253"/>
    <lineage>
        <taxon>Bacteria</taxon>
        <taxon>Pseudomonadati</taxon>
        <taxon>Bacteroidota</taxon>
        <taxon>Sphingobacteriia</taxon>
        <taxon>Sphingobacteriales</taxon>
        <taxon>Sphingobacteriaceae</taxon>
        <taxon>Pedobacter</taxon>
    </lineage>
</organism>
<dbReference type="InterPro" id="IPR004360">
    <property type="entry name" value="Glyas_Fos-R_dOase_dom"/>
</dbReference>
<dbReference type="AlphaFoldDB" id="A0A497Y6P7"/>
<evidence type="ECO:0000313" key="3">
    <source>
        <dbReference type="EMBL" id="TFB33035.1"/>
    </source>
</evidence>
<dbReference type="GO" id="GO:0016829">
    <property type="term" value="F:lyase activity"/>
    <property type="evidence" value="ECO:0007669"/>
    <property type="project" value="UniProtKB-KW"/>
</dbReference>
<dbReference type="EMBL" id="SOPX01000001">
    <property type="protein sequence ID" value="TFB33035.1"/>
    <property type="molecule type" value="Genomic_DNA"/>
</dbReference>
<dbReference type="Proteomes" id="UP000273898">
    <property type="component" value="Unassembled WGS sequence"/>
</dbReference>
<keyword evidence="2" id="KW-0456">Lyase</keyword>
<proteinExistence type="predicted"/>
<comment type="caution">
    <text evidence="2">The sequence shown here is derived from an EMBL/GenBank/DDBJ whole genome shotgun (WGS) entry which is preliminary data.</text>
</comment>
<dbReference type="Pfam" id="PF00903">
    <property type="entry name" value="Glyoxalase"/>
    <property type="match status" value="1"/>
</dbReference>
<dbReference type="Gene3D" id="3.10.180.10">
    <property type="entry name" value="2,3-Dihydroxybiphenyl 1,2-Dioxygenase, domain 1"/>
    <property type="match status" value="1"/>
</dbReference>
<dbReference type="SUPFAM" id="SSF54593">
    <property type="entry name" value="Glyoxalase/Bleomycin resistance protein/Dihydroxybiphenyl dioxygenase"/>
    <property type="match status" value="1"/>
</dbReference>
<accession>A0A497Y6P7</accession>
<name>A0A497Y6P7_9SPHI</name>
<dbReference type="GO" id="GO:0051213">
    <property type="term" value="F:dioxygenase activity"/>
    <property type="evidence" value="ECO:0007669"/>
    <property type="project" value="UniProtKB-KW"/>
</dbReference>
<dbReference type="OrthoDB" id="192739at2"/>
<dbReference type="PROSITE" id="PS51819">
    <property type="entry name" value="VOC"/>
    <property type="match status" value="1"/>
</dbReference>
<dbReference type="InterPro" id="IPR029068">
    <property type="entry name" value="Glyas_Bleomycin-R_OHBP_Dase"/>
</dbReference>
<dbReference type="EMBL" id="RCCK01000011">
    <property type="protein sequence ID" value="RLJ77767.1"/>
    <property type="molecule type" value="Genomic_DNA"/>
</dbReference>
<dbReference type="PANTHER" id="PTHR21366">
    <property type="entry name" value="GLYOXALASE FAMILY PROTEIN"/>
    <property type="match status" value="1"/>
</dbReference>
<dbReference type="InterPro" id="IPR037523">
    <property type="entry name" value="VOC_core"/>
</dbReference>
<reference evidence="2 4" key="1">
    <citation type="submission" date="2018-10" db="EMBL/GenBank/DDBJ databases">
        <title>Genomic Encyclopedia of Archaeal and Bacterial Type Strains, Phase II (KMG-II): from individual species to whole genera.</title>
        <authorList>
            <person name="Goeker M."/>
        </authorList>
    </citation>
    <scope>NUCLEOTIDE SEQUENCE [LARGE SCALE GENOMIC DNA]</scope>
    <source>
        <strain evidence="2 4">DSM 19624</strain>
    </source>
</reference>
<evidence type="ECO:0000259" key="1">
    <source>
        <dbReference type="PROSITE" id="PS51819"/>
    </source>
</evidence>
<keyword evidence="5" id="KW-1185">Reference proteome</keyword>
<feature type="domain" description="VOC" evidence="1">
    <location>
        <begin position="5"/>
        <end position="125"/>
    </location>
</feature>
<dbReference type="RefSeq" id="WP_121284496.1">
    <property type="nucleotide sequence ID" value="NZ_RCCK01000011.1"/>
</dbReference>
<gene>
    <name evidence="2" type="ORF">BCL90_2873</name>
    <name evidence="3" type="ORF">E3V97_03055</name>
</gene>
<dbReference type="Proteomes" id="UP000297429">
    <property type="component" value="Unassembled WGS sequence"/>
</dbReference>
<evidence type="ECO:0000313" key="5">
    <source>
        <dbReference type="Proteomes" id="UP000297429"/>
    </source>
</evidence>
<evidence type="ECO:0000313" key="4">
    <source>
        <dbReference type="Proteomes" id="UP000273898"/>
    </source>
</evidence>
<evidence type="ECO:0000313" key="2">
    <source>
        <dbReference type="EMBL" id="RLJ77767.1"/>
    </source>
</evidence>
<protein>
    <submittedName>
        <fullName evidence="2">Catechol 2,3-dioxygenase-like lactoylglutathione lyase family enzyme</fullName>
    </submittedName>
    <submittedName>
        <fullName evidence="3">VOC family protein</fullName>
    </submittedName>
</protein>
<keyword evidence="2" id="KW-0223">Dioxygenase</keyword>
<dbReference type="CDD" id="cd07253">
    <property type="entry name" value="GLOD5"/>
    <property type="match status" value="1"/>
</dbReference>
<dbReference type="PANTHER" id="PTHR21366:SF14">
    <property type="entry name" value="GLYOXALASE DOMAIN-CONTAINING PROTEIN 5"/>
    <property type="match status" value="1"/>
</dbReference>
<reference evidence="3 5" key="2">
    <citation type="submission" date="2019-03" db="EMBL/GenBank/DDBJ databases">
        <authorList>
            <person name="He R.-H."/>
        </authorList>
    </citation>
    <scope>NUCLEOTIDE SEQUENCE [LARGE SCALE GENOMIC DNA]</scope>
    <source>
        <strain evidence="3 5">DSM 19624</strain>
    </source>
</reference>